<dbReference type="Pfam" id="PF07676">
    <property type="entry name" value="PD40"/>
    <property type="match status" value="4"/>
</dbReference>
<dbReference type="InterPro" id="IPR011659">
    <property type="entry name" value="WD40"/>
</dbReference>
<proteinExistence type="predicted"/>
<accession>A0AA38XXQ3</accession>
<dbReference type="EMBL" id="JAPDRN010000077">
    <property type="protein sequence ID" value="KAJ9627514.1"/>
    <property type="molecule type" value="Genomic_DNA"/>
</dbReference>
<dbReference type="SUPFAM" id="SSF51316">
    <property type="entry name" value="Mss4-like"/>
    <property type="match status" value="1"/>
</dbReference>
<protein>
    <recommendedName>
        <fullName evidence="2">WD40 repeat protein</fullName>
    </recommendedName>
</protein>
<organism evidence="1">
    <name type="scientific">Knufia peltigerae</name>
    <dbReference type="NCBI Taxonomy" id="1002370"/>
    <lineage>
        <taxon>Eukaryota</taxon>
        <taxon>Fungi</taxon>
        <taxon>Dikarya</taxon>
        <taxon>Ascomycota</taxon>
        <taxon>Pezizomycotina</taxon>
        <taxon>Eurotiomycetes</taxon>
        <taxon>Chaetothyriomycetidae</taxon>
        <taxon>Chaetothyriales</taxon>
        <taxon>Trichomeriaceae</taxon>
        <taxon>Knufia</taxon>
    </lineage>
</organism>
<dbReference type="Gene3D" id="2.120.10.30">
    <property type="entry name" value="TolB, C-terminal domain"/>
    <property type="match status" value="1"/>
</dbReference>
<comment type="caution">
    <text evidence="1">The sequence shown here is derived from an EMBL/GenBank/DDBJ whole genome shotgun (WGS) entry which is preliminary data.</text>
</comment>
<dbReference type="Gene3D" id="3.90.1590.10">
    <property type="entry name" value="glutathione-dependent formaldehyde- activating enzyme (gfa)"/>
    <property type="match status" value="1"/>
</dbReference>
<gene>
    <name evidence="1" type="ORF">H2204_009741</name>
</gene>
<sequence length="462" mass="49633">MAALLAGDGGHPLISAEGRAERFAPGIASTRYSEIRLTLSPDGRTALWFSRDRPGGAGGYDIWISRLQHGRWSAAQPAPFNTPGRDFDPAFTADGRFVLFCSDRPGGLGGDDLYRAPVQGLQFGGAENLGSAVNSSANEFAPMLAADGTRLLFSSDRAGGAGGHDLYAASMGDEGLHPARALTGEVNTGAQEFDATFLADGRTIVFARAEDFGSARVEQFAARAFGGRYEAGTRLPPPFNDASGDSYGAMLDWSRPATLTYSGRRVEGAGLDVYRVRYQLMPALSIPGPPIACRCGEVGLNVAGAPIACVDCCCNSCRAAGLRLQRLPGAQRLLGPHATTRFVMYRKDRVEFPVGFERLASFRLCADAGSRRVLATCCNTPLFLELKGCHWLSLYGALWPEDARPPLQMRTMVGDLPDPSVLPADVPNLKQHSLRFHARLMKAWIAMGLRSPDIRIEGEIHA</sequence>
<evidence type="ECO:0008006" key="2">
    <source>
        <dbReference type="Google" id="ProtNLM"/>
    </source>
</evidence>
<name>A0AA38XXQ3_9EURO</name>
<dbReference type="AlphaFoldDB" id="A0AA38XXQ3"/>
<dbReference type="SUPFAM" id="SSF82171">
    <property type="entry name" value="DPP6 N-terminal domain-like"/>
    <property type="match status" value="1"/>
</dbReference>
<dbReference type="InterPro" id="IPR011057">
    <property type="entry name" value="Mss4-like_sf"/>
</dbReference>
<evidence type="ECO:0000313" key="1">
    <source>
        <dbReference type="EMBL" id="KAJ9627514.1"/>
    </source>
</evidence>
<reference evidence="1" key="1">
    <citation type="submission" date="2022-10" db="EMBL/GenBank/DDBJ databases">
        <title>Culturing micro-colonial fungi from biological soil crusts in the Mojave desert and describing Neophaeococcomyces mojavensis, and introducing the new genera and species Taxawa tesnikishii.</title>
        <authorList>
            <person name="Kurbessoian T."/>
            <person name="Stajich J.E."/>
        </authorList>
    </citation>
    <scope>NUCLEOTIDE SEQUENCE</scope>
    <source>
        <strain evidence="1">TK_35</strain>
    </source>
</reference>
<dbReference type="InterPro" id="IPR011042">
    <property type="entry name" value="6-blade_b-propeller_TolB-like"/>
</dbReference>